<gene>
    <name evidence="1" type="ORF">AKO1_000743</name>
</gene>
<accession>A0AAW2ZDZ3</accession>
<comment type="caution">
    <text evidence="1">The sequence shown here is derived from an EMBL/GenBank/DDBJ whole genome shotgun (WGS) entry which is preliminary data.</text>
</comment>
<keyword evidence="2" id="KW-1185">Reference proteome</keyword>
<dbReference type="EMBL" id="JAOPGA020001350">
    <property type="protein sequence ID" value="KAL0487564.1"/>
    <property type="molecule type" value="Genomic_DNA"/>
</dbReference>
<proteinExistence type="predicted"/>
<name>A0AAW2ZDZ3_9EUKA</name>
<organism evidence="1 2">
    <name type="scientific">Acrasis kona</name>
    <dbReference type="NCBI Taxonomy" id="1008807"/>
    <lineage>
        <taxon>Eukaryota</taxon>
        <taxon>Discoba</taxon>
        <taxon>Heterolobosea</taxon>
        <taxon>Tetramitia</taxon>
        <taxon>Eutetramitia</taxon>
        <taxon>Acrasidae</taxon>
        <taxon>Acrasis</taxon>
    </lineage>
</organism>
<sequence>MRAKEVISAIKEKNSYAEIWRTKSWVDHIDSYLDLLWSQLSTLFVMLVTSQFGSTAWVDFFTFVTSFMLDVSTSAYAVPADMVPVLITAVQYSYSDVTILLHICTALRNLIVLRRCKLTHHQIGKLMQTIRFVGYRPAQVLLAEALLFVDPTATLLGLPLRVDLVDHINMRLGESTSVLSIQVEKQCYDFGTVGIDVRNVEFVRYESIHQISLVDGTLSFSAHKPFTLSRLSLSDVVRLACFGPLRLVDGWTVPTQGVYDDDNLRAKVSFLGQDVKLLWEATKDKLSEWDDMTKGDALKYLCDMVNQYVYYSKYLTTEAPSPIDVDTMEMIARYRKDRINAIL</sequence>
<evidence type="ECO:0000313" key="2">
    <source>
        <dbReference type="Proteomes" id="UP001431209"/>
    </source>
</evidence>
<dbReference type="AlphaFoldDB" id="A0AAW2ZDZ3"/>
<evidence type="ECO:0000313" key="1">
    <source>
        <dbReference type="EMBL" id="KAL0487564.1"/>
    </source>
</evidence>
<reference evidence="1 2" key="1">
    <citation type="submission" date="2024-03" db="EMBL/GenBank/DDBJ databases">
        <title>The Acrasis kona genome and developmental transcriptomes reveal deep origins of eukaryotic multicellular pathways.</title>
        <authorList>
            <person name="Sheikh S."/>
            <person name="Fu C.-J."/>
            <person name="Brown M.W."/>
            <person name="Baldauf S.L."/>
        </authorList>
    </citation>
    <scope>NUCLEOTIDE SEQUENCE [LARGE SCALE GENOMIC DNA]</scope>
    <source>
        <strain evidence="1 2">ATCC MYA-3509</strain>
    </source>
</reference>
<dbReference type="Proteomes" id="UP001431209">
    <property type="component" value="Unassembled WGS sequence"/>
</dbReference>
<protein>
    <submittedName>
        <fullName evidence="1">Uncharacterized protein</fullName>
    </submittedName>
</protein>